<dbReference type="InterPro" id="IPR036397">
    <property type="entry name" value="RNaseH_sf"/>
</dbReference>
<comment type="similarity">
    <text evidence="12">Belongs to the CRISPR-associated Cas9 family.</text>
</comment>
<comment type="subunit">
    <text evidence="11 12">Monomer. Binds crRNA and tracrRNA.</text>
</comment>
<feature type="binding site" evidence="12">
    <location>
        <position position="504"/>
    </location>
    <ligand>
        <name>Mg(2+)</name>
        <dbReference type="ChEBI" id="CHEBI:18420"/>
        <label>1</label>
    </ligand>
</feature>
<feature type="domain" description="HNH Cas9-type" evidence="13">
    <location>
        <begin position="508"/>
        <end position="670"/>
    </location>
</feature>
<dbReference type="EMBL" id="JAYMFF010000002">
    <property type="protein sequence ID" value="MEC4174927.1"/>
    <property type="molecule type" value="Genomic_DNA"/>
</dbReference>
<feature type="binding site" evidence="12">
    <location>
        <position position="12"/>
    </location>
    <ligand>
        <name>Mg(2+)</name>
        <dbReference type="ChEBI" id="CHEBI:18420"/>
        <label>2</label>
    </ligand>
</feature>
<dbReference type="InterPro" id="IPR003615">
    <property type="entry name" value="HNH_nuc"/>
</dbReference>
<keyword evidence="2 12" id="KW-0540">Nuclease</keyword>
<evidence type="ECO:0000256" key="11">
    <source>
        <dbReference type="ARBA" id="ARBA00046380"/>
    </source>
</evidence>
<proteinExistence type="inferred from homology"/>
<dbReference type="Pfam" id="PF13395">
    <property type="entry name" value="HNH_4"/>
    <property type="match status" value="1"/>
</dbReference>
<evidence type="ECO:0000256" key="5">
    <source>
        <dbReference type="ARBA" id="ARBA00022801"/>
    </source>
</evidence>
<dbReference type="InterPro" id="IPR033114">
    <property type="entry name" value="HNH_CAS9"/>
</dbReference>
<evidence type="ECO:0000256" key="2">
    <source>
        <dbReference type="ARBA" id="ARBA00022722"/>
    </source>
</evidence>
<evidence type="ECO:0000256" key="7">
    <source>
        <dbReference type="ARBA" id="ARBA00022884"/>
    </source>
</evidence>
<sequence length="989" mass="111379">MLNKPYYILGLDPGIASCGFALIDTANRKILEMGSHLFDAPQEDKTKVSLAVGRRSARSARRNNARTKNRQKHCLKLLKAQGLVPEEAGKEWLQSKKGDSPVIEVRVAGLDRVLTDREFSQVLYSLSGRRGYFPNGEGDGKDANDDSGKVLSALAQNDRELKESGCRTIGEFLLQKGRSRNKAGAYEHCVRNTQLIDEVHKIFAAQRSKGNLKASEEFETAYIDNITWRAINTDYDDLVYSRVGACSYFKDEKRAARADLSFELCRAYEKLGHIVMVDSEGNELSLTSDQVNGYILKLFSTKPKSVKYSTIRKDLDLSATIFFKGIEKDQENKTNVAEAKAWSLLAKRLPEELLQRMLDDRDFADDVLEAITFASSKESLENQLASVCLDEEELEAVLGLPYASKLFKGYGTRSRKALGILLDAFVEEDVHTLVDAERETGLLDLRLDKERNERTAFLPPYEAYDPTCSNPVVLRAMGRMRRVINSIIKIYGVPHEIHIEVGRELKQSKHEKDLVSKRNRQNQQNNKIWAEEIAGIRGCEVEDVTGKDLLKYALREQQNQKDAYTGDPIDLVRMILEDRYCEIDHILPYSRTCEDSRDNKVLVLGSTNQNKRERTPYEWMTQDVGRGAPSWEEFKAGVLANGNYRRRKREHLLNMLLDSEAEGKFLARNLNDTRYMSIAIKEYLENTLLFPEEGPKTRVLAVAGGATSALRYSWGLNFGTDSAKDRTDDRHHAVDACVIAACSASVVKKVAQARSLGKEAFKRARESRLADTQPWETFAEEVVEQREKVVPTRLVNHGVTGRAFEETNYRFDGFTDDKKKLALLYGNGKLVKKGNVYLGKEGNAHIVDGMAFLRLWLDPDANKGKGKWYADPVYYADIPALRNGSYIPKAIKAHVARVNCEPVPPEAQALSPLVLFRGDVVEMNGARARFMGVNIASVSLEFEAISPNGSAEGIPTFGKWSKETKIRVVQEDCLGHCHKAWLQEIQSED</sequence>
<dbReference type="InterPro" id="IPR028629">
    <property type="entry name" value="Cas9"/>
</dbReference>
<evidence type="ECO:0000256" key="12">
    <source>
        <dbReference type="HAMAP-Rule" id="MF_01480"/>
    </source>
</evidence>
<evidence type="ECO:0000256" key="6">
    <source>
        <dbReference type="ARBA" id="ARBA00022842"/>
    </source>
</evidence>
<feature type="active site" description="Proton acceptor for HNH nuclease domain" evidence="12">
    <location>
        <position position="585"/>
    </location>
</feature>
<evidence type="ECO:0000256" key="1">
    <source>
        <dbReference type="ARBA" id="ARBA00001946"/>
    </source>
</evidence>
<dbReference type="EC" id="3.1.-.-" evidence="12"/>
<reference evidence="14 15" key="1">
    <citation type="submission" date="2024-01" db="EMBL/GenBank/DDBJ databases">
        <title>novel species in genus Adlercreutzia.</title>
        <authorList>
            <person name="Liu X."/>
        </authorList>
    </citation>
    <scope>NUCLEOTIDE SEQUENCE [LARGE SCALE GENOMIC DNA]</scope>
    <source>
        <strain evidence="14 15">R7</strain>
    </source>
</reference>
<dbReference type="Proteomes" id="UP001349994">
    <property type="component" value="Unassembled WGS sequence"/>
</dbReference>
<accession>A0ABU6IEQ3</accession>
<organism evidence="14 15">
    <name type="scientific">Adlercreutzia wanghongyangiae</name>
    <dbReference type="NCBI Taxonomy" id="3111451"/>
    <lineage>
        <taxon>Bacteria</taxon>
        <taxon>Bacillati</taxon>
        <taxon>Actinomycetota</taxon>
        <taxon>Coriobacteriia</taxon>
        <taxon>Eggerthellales</taxon>
        <taxon>Eggerthellaceae</taxon>
        <taxon>Adlercreutzia</taxon>
    </lineage>
</organism>
<evidence type="ECO:0000256" key="10">
    <source>
        <dbReference type="ARBA" id="ARBA00023211"/>
    </source>
</evidence>
<feature type="binding site" evidence="12">
    <location>
        <position position="12"/>
    </location>
    <ligand>
        <name>Mg(2+)</name>
        <dbReference type="ChEBI" id="CHEBI:18420"/>
        <label>1</label>
    </ligand>
</feature>
<comment type="caution">
    <text evidence="14">The sequence shown here is derived from an EMBL/GenBank/DDBJ whole genome shotgun (WGS) entry which is preliminary data.</text>
</comment>
<dbReference type="Pfam" id="PF18541">
    <property type="entry name" value="RuvC_III"/>
    <property type="match status" value="1"/>
</dbReference>
<keyword evidence="5 12" id="KW-0378">Hydrolase</keyword>
<evidence type="ECO:0000256" key="3">
    <source>
        <dbReference type="ARBA" id="ARBA00022723"/>
    </source>
</evidence>
<protein>
    <recommendedName>
        <fullName evidence="12">CRISPR-associated endonuclease Cas9</fullName>
        <ecNumber evidence="12">3.1.-.-</ecNumber>
    </recommendedName>
</protein>
<keyword evidence="15" id="KW-1185">Reference proteome</keyword>
<dbReference type="RefSeq" id="WP_338208399.1">
    <property type="nucleotide sequence ID" value="NZ_JAYMFF010000002.1"/>
</dbReference>
<comment type="domain">
    <text evidence="12">Has 2 endonuclease domains. The discontinuous RuvC-like domain cleaves the target DNA noncomplementary to crRNA while the HNH nuclease domain cleaves the target DNA complementary to crRNA.</text>
</comment>
<feature type="binding site" evidence="12">
    <location>
        <position position="504"/>
    </location>
    <ligand>
        <name>Mg(2+)</name>
        <dbReference type="ChEBI" id="CHEBI:18420"/>
        <label>2</label>
    </ligand>
</feature>
<dbReference type="HAMAP" id="MF_01480">
    <property type="entry name" value="Cas9"/>
    <property type="match status" value="1"/>
</dbReference>
<dbReference type="InterPro" id="IPR041383">
    <property type="entry name" value="RuvC_III"/>
</dbReference>
<feature type="binding site" evidence="12">
    <location>
        <position position="732"/>
    </location>
    <ligand>
        <name>Mg(2+)</name>
        <dbReference type="ChEBI" id="CHEBI:18420"/>
        <label>2</label>
    </ligand>
</feature>
<dbReference type="GO" id="GO:0004519">
    <property type="term" value="F:endonuclease activity"/>
    <property type="evidence" value="ECO:0007669"/>
    <property type="project" value="UniProtKB-KW"/>
</dbReference>
<evidence type="ECO:0000259" key="13">
    <source>
        <dbReference type="PROSITE" id="PS51749"/>
    </source>
</evidence>
<keyword evidence="7 12" id="KW-0694">RNA-binding</keyword>
<comment type="function">
    <text evidence="12">CRISPR (clustered regularly interspaced short palindromic repeat) is an adaptive immune system that provides protection against mobile genetic elements (viruses, transposable elements and conjugative plasmids). CRISPR clusters contain spacers, sequences complementary to antecedent mobile elements, and target invading nucleic acids. CRISPR clusters are transcribed and processed into CRISPR RNA (crRNA). In type II CRISPR systems correct processing of pre-crRNA requires a trans-encoded small RNA (tracrRNA), endogenous ribonuclease 3 (rnc) and this protein. The tracrRNA serves as a guide for ribonuclease 3-aided processing of pre-crRNA. Subsequently Cas9/crRNA/tracrRNA endonucleolytically cleaves linear or circular dsDNA target complementary to the spacer; Cas9 is inactive in the absence of the 2 guide RNAs (gRNA). Cas9 recognizes the protospacer adjacent motif (PAM) in the CRISPR repeat sequences to help distinguish self versus nonself, as targets within the bacterial CRISPR locus do not have PAMs. PAM recognition is also required for catalytic activity.</text>
</comment>
<keyword evidence="8 12" id="KW-0051">Antiviral defense</keyword>
<keyword evidence="4 12" id="KW-0255">Endonuclease</keyword>
<feature type="binding site" evidence="12">
    <location>
        <position position="500"/>
    </location>
    <ligand>
        <name>Mg(2+)</name>
        <dbReference type="ChEBI" id="CHEBI:18420"/>
        <label>1</label>
    </ligand>
</feature>
<comment type="cofactor">
    <cofactor evidence="1 12">
        <name>Mg(2+)</name>
        <dbReference type="ChEBI" id="CHEBI:18420"/>
    </cofactor>
</comment>
<evidence type="ECO:0000256" key="8">
    <source>
        <dbReference type="ARBA" id="ARBA00023118"/>
    </source>
</evidence>
<evidence type="ECO:0000256" key="4">
    <source>
        <dbReference type="ARBA" id="ARBA00022759"/>
    </source>
</evidence>
<evidence type="ECO:0000256" key="9">
    <source>
        <dbReference type="ARBA" id="ARBA00023125"/>
    </source>
</evidence>
<keyword evidence="3 12" id="KW-0479">Metal-binding</keyword>
<evidence type="ECO:0000313" key="15">
    <source>
        <dbReference type="Proteomes" id="UP001349994"/>
    </source>
</evidence>
<keyword evidence="9 12" id="KW-0238">DNA-binding</keyword>
<dbReference type="Gene3D" id="3.30.420.10">
    <property type="entry name" value="Ribonuclease H-like superfamily/Ribonuclease H"/>
    <property type="match status" value="3"/>
</dbReference>
<evidence type="ECO:0000313" key="14">
    <source>
        <dbReference type="EMBL" id="MEC4174927.1"/>
    </source>
</evidence>
<keyword evidence="10" id="KW-0464">Manganese</keyword>
<feature type="active site" description="For RuvC-like nuclease domain" evidence="12">
    <location>
        <position position="12"/>
    </location>
</feature>
<name>A0ABU6IEQ3_9ACTN</name>
<dbReference type="PROSITE" id="PS51749">
    <property type="entry name" value="HNH_CAS9"/>
    <property type="match status" value="1"/>
</dbReference>
<gene>
    <name evidence="12 14" type="primary">cas9</name>
    <name evidence="14" type="ORF">VIN30_00490</name>
</gene>
<keyword evidence="6 12" id="KW-0460">Magnesium</keyword>
<dbReference type="NCBIfam" id="TIGR01865">
    <property type="entry name" value="cas_Csn1"/>
    <property type="match status" value="1"/>
</dbReference>